<organism evidence="1 2">
    <name type="scientific">Parasponia andersonii</name>
    <name type="common">Sponia andersonii</name>
    <dbReference type="NCBI Taxonomy" id="3476"/>
    <lineage>
        <taxon>Eukaryota</taxon>
        <taxon>Viridiplantae</taxon>
        <taxon>Streptophyta</taxon>
        <taxon>Embryophyta</taxon>
        <taxon>Tracheophyta</taxon>
        <taxon>Spermatophyta</taxon>
        <taxon>Magnoliopsida</taxon>
        <taxon>eudicotyledons</taxon>
        <taxon>Gunneridae</taxon>
        <taxon>Pentapetalae</taxon>
        <taxon>rosids</taxon>
        <taxon>fabids</taxon>
        <taxon>Rosales</taxon>
        <taxon>Cannabaceae</taxon>
        <taxon>Parasponia</taxon>
    </lineage>
</organism>
<name>A0A2P5E4P7_PARAD</name>
<comment type="caution">
    <text evidence="1">The sequence shown here is derived from an EMBL/GenBank/DDBJ whole genome shotgun (WGS) entry which is preliminary data.</text>
</comment>
<dbReference type="AlphaFoldDB" id="A0A2P5E4P7"/>
<evidence type="ECO:0000313" key="2">
    <source>
        <dbReference type="Proteomes" id="UP000237105"/>
    </source>
</evidence>
<accession>A0A2P5E4P7</accession>
<keyword evidence="2" id="KW-1185">Reference proteome</keyword>
<dbReference type="OrthoDB" id="1748414at2759"/>
<dbReference type="Proteomes" id="UP000237105">
    <property type="component" value="Unassembled WGS sequence"/>
</dbReference>
<evidence type="ECO:0000313" key="1">
    <source>
        <dbReference type="EMBL" id="PON80515.1"/>
    </source>
</evidence>
<proteinExistence type="predicted"/>
<gene>
    <name evidence="1" type="ORF">PanWU01x14_000710</name>
</gene>
<sequence length="95" mass="10768">MDRAIRIFWWTGSVEKNKFLALMSWDSLCQPKYCRGLAFGRFWDGFWHQDLPPSGLLPFGVNIATPQISGLLSCLGMPRPTMMVEFGGVTILPYP</sequence>
<dbReference type="EMBL" id="JXTB01000001">
    <property type="protein sequence ID" value="PON80515.1"/>
    <property type="molecule type" value="Genomic_DNA"/>
</dbReference>
<reference evidence="2" key="1">
    <citation type="submission" date="2016-06" db="EMBL/GenBank/DDBJ databases">
        <title>Parallel loss of symbiosis genes in relatives of nitrogen-fixing non-legume Parasponia.</title>
        <authorList>
            <person name="Van Velzen R."/>
            <person name="Holmer R."/>
            <person name="Bu F."/>
            <person name="Rutten L."/>
            <person name="Van Zeijl A."/>
            <person name="Liu W."/>
            <person name="Santuari L."/>
            <person name="Cao Q."/>
            <person name="Sharma T."/>
            <person name="Shen D."/>
            <person name="Roswanjaya Y."/>
            <person name="Wardhani T."/>
            <person name="Kalhor M.S."/>
            <person name="Jansen J."/>
            <person name="Van den Hoogen J."/>
            <person name="Gungor B."/>
            <person name="Hartog M."/>
            <person name="Hontelez J."/>
            <person name="Verver J."/>
            <person name="Yang W.-C."/>
            <person name="Schijlen E."/>
            <person name="Repin R."/>
            <person name="Schilthuizen M."/>
            <person name="Schranz E."/>
            <person name="Heidstra R."/>
            <person name="Miyata K."/>
            <person name="Fedorova E."/>
            <person name="Kohlen W."/>
            <person name="Bisseling T."/>
            <person name="Smit S."/>
            <person name="Geurts R."/>
        </authorList>
    </citation>
    <scope>NUCLEOTIDE SEQUENCE [LARGE SCALE GENOMIC DNA]</scope>
    <source>
        <strain evidence="2">cv. WU1-14</strain>
    </source>
</reference>
<protein>
    <submittedName>
        <fullName evidence="1">Uncharacterized protein</fullName>
    </submittedName>
</protein>